<feature type="non-terminal residue" evidence="6">
    <location>
        <position position="470"/>
    </location>
</feature>
<feature type="compositionally biased region" description="Low complexity" evidence="4">
    <location>
        <begin position="437"/>
        <end position="451"/>
    </location>
</feature>
<name>A0A544W424_9MYCO</name>
<evidence type="ECO:0000256" key="1">
    <source>
        <dbReference type="ARBA" id="ARBA00022741"/>
    </source>
</evidence>
<evidence type="ECO:0000256" key="3">
    <source>
        <dbReference type="ARBA" id="ARBA00023186"/>
    </source>
</evidence>
<dbReference type="InterPro" id="IPR043129">
    <property type="entry name" value="ATPase_NBD"/>
</dbReference>
<sequence>MSDPLGLSIGTTNLVAARVGSQPVTRRSTLPRAGQVLSGFVERVGDPVPLVGEDGTSYRADLLMVEALDAMVVEAGSDQSSQIAVAVPAHWNGATLRSLRDAMRTTPSLAPNGVPVRLVSDAVTALTALAANPGLPVRGVVALLDFGGGGTSITLADATASFEPIETTRVTELSGEQVDQALLAHVLDGVSNDVDPAGTASVGSLGALREECRLAKEQLSEVETADIPVELPGHRTTVRVTRDQLDALIEAPLAAVLDELEESLLRNRIAPADVSAVVAVGGGASIPLVTRRLAEGHQNSFVTTPHPALDAAVGAAIFAAYGADADAQTGMAPSPLITGAWPVKPNAAPDSSTFRALAWSQDDETVGDPTPYTGEDPYADPYADSGTTRVVAQYHPRHDDEPRSWLRLPQLLVGVAAVVALIAVGGVAIALTSATDETRPTPTTVPVTATSPPAPVSYTHLRAPETLSDL</sequence>
<dbReference type="GO" id="GO:0140662">
    <property type="term" value="F:ATP-dependent protein folding chaperone"/>
    <property type="evidence" value="ECO:0007669"/>
    <property type="project" value="InterPro"/>
</dbReference>
<keyword evidence="5" id="KW-0472">Membrane</keyword>
<dbReference type="PANTHER" id="PTHR42749">
    <property type="entry name" value="CELL SHAPE-DETERMINING PROTEIN MREB"/>
    <property type="match status" value="1"/>
</dbReference>
<keyword evidence="5" id="KW-0812">Transmembrane</keyword>
<protein>
    <submittedName>
        <fullName evidence="6">Hsp70 family protein</fullName>
    </submittedName>
</protein>
<dbReference type="SUPFAM" id="SSF53067">
    <property type="entry name" value="Actin-like ATPase domain"/>
    <property type="match status" value="1"/>
</dbReference>
<keyword evidence="5" id="KW-1133">Transmembrane helix</keyword>
<keyword evidence="7" id="KW-1185">Reference proteome</keyword>
<feature type="region of interest" description="Disordered" evidence="4">
    <location>
        <begin position="437"/>
        <end position="470"/>
    </location>
</feature>
<evidence type="ECO:0000313" key="7">
    <source>
        <dbReference type="Proteomes" id="UP000315759"/>
    </source>
</evidence>
<reference evidence="6 7" key="1">
    <citation type="submission" date="2018-10" db="EMBL/GenBank/DDBJ databases">
        <title>Draft genome of Mycobacterium hodleri strain B.</title>
        <authorList>
            <person name="Amande T.J."/>
            <person name="Mcgenity T.J."/>
        </authorList>
    </citation>
    <scope>NUCLEOTIDE SEQUENCE [LARGE SCALE GENOMIC DNA]</scope>
    <source>
        <strain evidence="6 7">B</strain>
    </source>
</reference>
<dbReference type="PANTHER" id="PTHR42749:SF1">
    <property type="entry name" value="CELL SHAPE-DETERMINING PROTEIN MREB"/>
    <property type="match status" value="1"/>
</dbReference>
<evidence type="ECO:0000313" key="6">
    <source>
        <dbReference type="EMBL" id="TQR86991.1"/>
    </source>
</evidence>
<keyword evidence="2" id="KW-0067">ATP-binding</keyword>
<keyword evidence="1" id="KW-0547">Nucleotide-binding</keyword>
<dbReference type="Pfam" id="PF00012">
    <property type="entry name" value="HSP70"/>
    <property type="match status" value="1"/>
</dbReference>
<evidence type="ECO:0000256" key="2">
    <source>
        <dbReference type="ARBA" id="ARBA00022840"/>
    </source>
</evidence>
<accession>A0A544W424</accession>
<gene>
    <name evidence="6" type="ORF">D8S82_09510</name>
</gene>
<feature type="region of interest" description="Disordered" evidence="4">
    <location>
        <begin position="363"/>
        <end position="384"/>
    </location>
</feature>
<evidence type="ECO:0000256" key="5">
    <source>
        <dbReference type="SAM" id="Phobius"/>
    </source>
</evidence>
<feature type="transmembrane region" description="Helical" evidence="5">
    <location>
        <begin position="411"/>
        <end position="431"/>
    </location>
</feature>
<comment type="caution">
    <text evidence="6">The sequence shown here is derived from an EMBL/GenBank/DDBJ whole genome shotgun (WGS) entry which is preliminary data.</text>
</comment>
<dbReference type="EMBL" id="VIFX01000009">
    <property type="protein sequence ID" value="TQR86991.1"/>
    <property type="molecule type" value="Genomic_DNA"/>
</dbReference>
<proteinExistence type="predicted"/>
<organism evidence="6 7">
    <name type="scientific">Mycolicibacterium hodleri</name>
    <dbReference type="NCBI Taxonomy" id="49897"/>
    <lineage>
        <taxon>Bacteria</taxon>
        <taxon>Bacillati</taxon>
        <taxon>Actinomycetota</taxon>
        <taxon>Actinomycetes</taxon>
        <taxon>Mycobacteriales</taxon>
        <taxon>Mycobacteriaceae</taxon>
        <taxon>Mycolicibacterium</taxon>
    </lineage>
</organism>
<dbReference type="GO" id="GO:0005524">
    <property type="term" value="F:ATP binding"/>
    <property type="evidence" value="ECO:0007669"/>
    <property type="project" value="UniProtKB-KW"/>
</dbReference>
<dbReference type="RefSeq" id="WP_142551846.1">
    <property type="nucleotide sequence ID" value="NZ_VIFX01000009.1"/>
</dbReference>
<dbReference type="Gene3D" id="3.90.640.10">
    <property type="entry name" value="Actin, Chain A, domain 4"/>
    <property type="match status" value="1"/>
</dbReference>
<dbReference type="AlphaFoldDB" id="A0A544W424"/>
<keyword evidence="3" id="KW-0143">Chaperone</keyword>
<dbReference type="Proteomes" id="UP000315759">
    <property type="component" value="Unassembled WGS sequence"/>
</dbReference>
<dbReference type="InterPro" id="IPR013126">
    <property type="entry name" value="Hsp_70_fam"/>
</dbReference>
<dbReference type="Gene3D" id="3.30.420.40">
    <property type="match status" value="2"/>
</dbReference>
<evidence type="ECO:0000256" key="4">
    <source>
        <dbReference type="SAM" id="MobiDB-lite"/>
    </source>
</evidence>
<dbReference type="CDD" id="cd10170">
    <property type="entry name" value="ASKHA_NBD_HSP70"/>
    <property type="match status" value="1"/>
</dbReference>